<dbReference type="EMBL" id="BAAFRS010000163">
    <property type="protein sequence ID" value="GAB1223871.1"/>
    <property type="molecule type" value="Genomic_DNA"/>
</dbReference>
<sequence>MLTNLLHQFKLSSTNIKGTCSLPFSLKTYVEEKEKKSNMILLSQRFQINLTREVELCQLITEGKEVITKRSVTELWEKIDLFGERDDSLHNETTSSPLNSSSSNIVQDEKDNDDIKELSKRLTFYASHFKKYDGQKARGCEQSKFIENINSTNEVIGLDLFYTENELNEMRRYPIYVNDTRIHKMFDISDVIIENGKIIKGTIRGIVNIGAIHKNNEVMQTLIWTNDLYSNNCELLKCITDCFEVSCLGDNVECQIVRSRLVGSLKYWIESCLFDNKFLEDIKVFIQRLKKYGMNNQCNTLSITLSRRLVGIEKEYSRDNTITKHVFIPPSLYYDIDTPLEMMSPNEVARQLTLKGYSLFSKVKVNELLLWNEQDKESQCKSILALTQFSNRVVELFSNFILSAQNLKHRIQLLEFVCQIGIEAEKLHNYDLLCCISFTFSKSAIHRLKCTFNRINEMYQQFIVRLKKISSPENNWQTLRNCTTQDENVIHALPYLGYFLSDVTFINDGNISTFGNGVINYLKCNMLMNVAQKVYHLQQIPYYDLVESIPMQEALEKLLENMPTMLESQIDKEQYLLSKLIEPSVKHCIFPIKDGKFLFLGPLQMTPKPYNQDPSMDVNTFLSCLLPTIFPFVSFVAVLQNSFIEFPVNTSLSLLIPANYYTVYLKPVEVTIFIYTEDGWLKTKILLDSSRPLMYQMNSFIAISIDKSPFILFHMKQGTEGHLFLDVNVSLYQNNFEINDYIISYPLTLLKSCSFGYSADVVLFDEEENYYTATLSMVSPIIVERGIDGALKEVGTSVLVVIAGMVMYVYQSNNIIRIFPIQFTRIKIYPGTCGVVLILTISDKIFSNELTESLFLIGDQKLIFDIVERVDVLTYQYSRCIMGVSLNITLTRENRKIPYLVDKLISSITLDPNFFNPTTFDFIDLSIATLAHTIDGHSNYSFDSLSLQQRVSLLRCFLASLPEPLIPESLYDDFSRISKFPEIKQCGFINEKLQLIKTSSSILSSVLYLLHLYLSYNPSKFDKLIPFVPILLRKGDSISLLDQTTVKILIMNVPQLHLPKSQIHSIQFIPKVYSIKIKMPDYPAMNQLIKEINDTTKQALINKKYKTVICKIKQPKQSCNENDIYKLLNPDIKQCCYDKKGNKDETDVVNLETFLLGIKKEKSKTKSWLNYSSSRSTSSSPILPNSERPTSFLGASRNRKITNSKKLDIPSLSSTSNSPPQTSSSSCSSQEEIVGYDSSLKNSSHGRKSPRTNRGGTIVLTASGWTTAEVQLPKHSSFLLETETQ</sequence>
<evidence type="ECO:0000256" key="2">
    <source>
        <dbReference type="PROSITE-ProRule" id="PRU00168"/>
    </source>
</evidence>
<feature type="region of interest" description="Disordered" evidence="3">
    <location>
        <begin position="1169"/>
        <end position="1231"/>
    </location>
</feature>
<dbReference type="Pfam" id="PF00617">
    <property type="entry name" value="RasGEF"/>
    <property type="match status" value="1"/>
</dbReference>
<comment type="caution">
    <text evidence="6">The sequence shown here is derived from an EMBL/GenBank/DDBJ whole genome shotgun (WGS) entry which is preliminary data.</text>
</comment>
<gene>
    <name evidence="6" type="ORF">ENUP19_0163G0025</name>
</gene>
<protein>
    <recommendedName>
        <fullName evidence="8">Ras guanine nucleotide exchange factor</fullName>
    </recommendedName>
</protein>
<dbReference type="SMART" id="SM00147">
    <property type="entry name" value="RasGEF"/>
    <property type="match status" value="1"/>
</dbReference>
<dbReference type="Gene3D" id="1.10.840.10">
    <property type="entry name" value="Ras guanine-nucleotide exchange factors catalytic domain"/>
    <property type="match status" value="1"/>
</dbReference>
<dbReference type="InterPro" id="IPR000198">
    <property type="entry name" value="RhoGAP_dom"/>
</dbReference>
<dbReference type="InterPro" id="IPR023578">
    <property type="entry name" value="Ras_GEF_dom_sf"/>
</dbReference>
<dbReference type="SUPFAM" id="SSF48350">
    <property type="entry name" value="GTPase activation domain, GAP"/>
    <property type="match status" value="1"/>
</dbReference>
<dbReference type="PROSITE" id="PS50009">
    <property type="entry name" value="RASGEF_CAT"/>
    <property type="match status" value="1"/>
</dbReference>
<feature type="domain" description="Rho-GAP" evidence="5">
    <location>
        <begin position="884"/>
        <end position="1100"/>
    </location>
</feature>
<feature type="compositionally biased region" description="Low complexity" evidence="3">
    <location>
        <begin position="95"/>
        <end position="104"/>
    </location>
</feature>
<feature type="region of interest" description="Disordered" evidence="3">
    <location>
        <begin position="88"/>
        <end position="112"/>
    </location>
</feature>
<feature type="region of interest" description="Disordered" evidence="3">
    <location>
        <begin position="1238"/>
        <end position="1257"/>
    </location>
</feature>
<feature type="compositionally biased region" description="Low complexity" evidence="3">
    <location>
        <begin position="1210"/>
        <end position="1229"/>
    </location>
</feature>
<evidence type="ECO:0000256" key="1">
    <source>
        <dbReference type="ARBA" id="ARBA00022658"/>
    </source>
</evidence>
<dbReference type="SUPFAM" id="SSF48366">
    <property type="entry name" value="Ras GEF"/>
    <property type="match status" value="1"/>
</dbReference>
<dbReference type="InterPro" id="IPR008936">
    <property type="entry name" value="Rho_GTPase_activation_prot"/>
</dbReference>
<feature type="domain" description="Ras-GEF" evidence="4">
    <location>
        <begin position="344"/>
        <end position="584"/>
    </location>
</feature>
<evidence type="ECO:0000259" key="5">
    <source>
        <dbReference type="PROSITE" id="PS50238"/>
    </source>
</evidence>
<evidence type="ECO:0008006" key="8">
    <source>
        <dbReference type="Google" id="ProtNLM"/>
    </source>
</evidence>
<dbReference type="Gene3D" id="1.10.555.10">
    <property type="entry name" value="Rho GTPase activation protein"/>
    <property type="match status" value="1"/>
</dbReference>
<keyword evidence="1 2" id="KW-0344">Guanine-nucleotide releasing factor</keyword>
<evidence type="ECO:0000313" key="6">
    <source>
        <dbReference type="EMBL" id="GAB1223871.1"/>
    </source>
</evidence>
<organism evidence="6 7">
    <name type="scientific">Entamoeba nuttalli</name>
    <dbReference type="NCBI Taxonomy" id="412467"/>
    <lineage>
        <taxon>Eukaryota</taxon>
        <taxon>Amoebozoa</taxon>
        <taxon>Evosea</taxon>
        <taxon>Archamoebae</taxon>
        <taxon>Mastigamoebida</taxon>
        <taxon>Entamoebidae</taxon>
        <taxon>Entamoeba</taxon>
    </lineage>
</organism>
<reference evidence="6 7" key="1">
    <citation type="journal article" date="2019" name="PLoS Negl. Trop. Dis.">
        <title>Whole genome sequencing of Entamoeba nuttalli reveals mammalian host-related molecular signatures and a novel octapeptide-repeat surface protein.</title>
        <authorList>
            <person name="Tanaka M."/>
            <person name="Makiuchi T."/>
            <person name="Komiyama T."/>
            <person name="Shiina T."/>
            <person name="Osaki K."/>
            <person name="Tachibana H."/>
        </authorList>
    </citation>
    <scope>NUCLEOTIDE SEQUENCE [LARGE SCALE GENOMIC DNA]</scope>
    <source>
        <strain evidence="6 7">P19-061405</strain>
    </source>
</reference>
<evidence type="ECO:0000313" key="7">
    <source>
        <dbReference type="Proteomes" id="UP001628156"/>
    </source>
</evidence>
<keyword evidence="7" id="KW-1185">Reference proteome</keyword>
<proteinExistence type="predicted"/>
<accession>A0ABQ0DLZ7</accession>
<dbReference type="PROSITE" id="PS50238">
    <property type="entry name" value="RHOGAP"/>
    <property type="match status" value="1"/>
</dbReference>
<evidence type="ECO:0000259" key="4">
    <source>
        <dbReference type="PROSITE" id="PS50009"/>
    </source>
</evidence>
<evidence type="ECO:0000256" key="3">
    <source>
        <dbReference type="SAM" id="MobiDB-lite"/>
    </source>
</evidence>
<dbReference type="PANTHER" id="PTHR23113">
    <property type="entry name" value="GUANINE NUCLEOTIDE EXCHANGE FACTOR"/>
    <property type="match status" value="1"/>
</dbReference>
<dbReference type="Proteomes" id="UP001628156">
    <property type="component" value="Unassembled WGS sequence"/>
</dbReference>
<dbReference type="PANTHER" id="PTHR23113:SF370">
    <property type="entry name" value="RAS GUANINE NUCLEOTIDE EXCHANGE FACTOR P"/>
    <property type="match status" value="1"/>
</dbReference>
<dbReference type="InterPro" id="IPR001895">
    <property type="entry name" value="RASGEF_cat_dom"/>
</dbReference>
<name>A0ABQ0DLZ7_9EUKA</name>
<dbReference type="InterPro" id="IPR008937">
    <property type="entry name" value="Ras-like_GEF"/>
</dbReference>
<dbReference type="InterPro" id="IPR036964">
    <property type="entry name" value="RASGEF_cat_dom_sf"/>
</dbReference>